<dbReference type="AlphaFoldDB" id="A0A174HDC8"/>
<dbReference type="PANTHER" id="PTHR42663:SF6">
    <property type="entry name" value="HYDROLASE C777.06C-RELATED"/>
    <property type="match status" value="1"/>
</dbReference>
<dbReference type="CDD" id="cd16279">
    <property type="entry name" value="metallo-hydrolase-like_MBL-fold"/>
    <property type="match status" value="1"/>
</dbReference>
<evidence type="ECO:0000313" key="2">
    <source>
        <dbReference type="EMBL" id="CUO72834.1"/>
    </source>
</evidence>
<feature type="domain" description="Metallo-beta-lactamase" evidence="1">
    <location>
        <begin position="52"/>
        <end position="243"/>
    </location>
</feature>
<proteinExistence type="predicted"/>
<gene>
    <name evidence="2" type="primary">phnP</name>
    <name evidence="2" type="ORF">ERS852461_00953</name>
</gene>
<dbReference type="SUPFAM" id="SSF56281">
    <property type="entry name" value="Metallo-hydrolase/oxidoreductase"/>
    <property type="match status" value="1"/>
</dbReference>
<dbReference type="Pfam" id="PF12706">
    <property type="entry name" value="Lactamase_B_2"/>
    <property type="match status" value="1"/>
</dbReference>
<sequence>MINYPLKSYPLEKLLIKEMKVRILGSGTSTGVPQIGCSCPVCTSPDPKDNRLRASAIVETEDARILIDCGPDFRAQVLHLPFEKIDGVLITHEHYDHVGGLDDLRPFCRFGAVPIYAEEYVAQALRLRMPYCFVDHRYPGVPDIPLQEVVAGQAFSIHRTEVVPLRVMHGRLPILGYRIGRLGYITDMLTMPEESYEQLEGIDVLIMNALRIAPHPTHQSLEEALKAAERIRAKETYFIHMSHDMGLHEKVEKGLPENVHLTYDGMEIIF</sequence>
<name>A0A174HDC8_9BACE</name>
<dbReference type="Proteomes" id="UP000095606">
    <property type="component" value="Unassembled WGS sequence"/>
</dbReference>
<evidence type="ECO:0000259" key="1">
    <source>
        <dbReference type="SMART" id="SM00849"/>
    </source>
</evidence>
<dbReference type="SMART" id="SM00849">
    <property type="entry name" value="Lactamase_B"/>
    <property type="match status" value="1"/>
</dbReference>
<dbReference type="InterPro" id="IPR036866">
    <property type="entry name" value="RibonucZ/Hydroxyglut_hydro"/>
</dbReference>
<accession>A0A174HDC8</accession>
<protein>
    <submittedName>
        <fullName evidence="2">Hydrolase</fullName>
    </submittedName>
</protein>
<dbReference type="InterPro" id="IPR001279">
    <property type="entry name" value="Metallo-B-lactamas"/>
</dbReference>
<reference evidence="2 3" key="1">
    <citation type="submission" date="2015-09" db="EMBL/GenBank/DDBJ databases">
        <authorList>
            <consortium name="Pathogen Informatics"/>
        </authorList>
    </citation>
    <scope>NUCLEOTIDE SEQUENCE [LARGE SCALE GENOMIC DNA]</scope>
    <source>
        <strain evidence="2 3">2789STDY5834846</strain>
    </source>
</reference>
<dbReference type="NCBIfam" id="NF002553">
    <property type="entry name" value="PRK02113.1"/>
    <property type="match status" value="1"/>
</dbReference>
<evidence type="ECO:0000313" key="3">
    <source>
        <dbReference type="Proteomes" id="UP000095606"/>
    </source>
</evidence>
<organism evidence="2 3">
    <name type="scientific">Bacteroides faecis</name>
    <dbReference type="NCBI Taxonomy" id="674529"/>
    <lineage>
        <taxon>Bacteria</taxon>
        <taxon>Pseudomonadati</taxon>
        <taxon>Bacteroidota</taxon>
        <taxon>Bacteroidia</taxon>
        <taxon>Bacteroidales</taxon>
        <taxon>Bacteroidaceae</taxon>
        <taxon>Bacteroides</taxon>
    </lineage>
</organism>
<dbReference type="GO" id="GO:0016787">
    <property type="term" value="F:hydrolase activity"/>
    <property type="evidence" value="ECO:0007669"/>
    <property type="project" value="UniProtKB-KW"/>
</dbReference>
<keyword evidence="2" id="KW-0378">Hydrolase</keyword>
<dbReference type="PANTHER" id="PTHR42663">
    <property type="entry name" value="HYDROLASE C777.06C-RELATED-RELATED"/>
    <property type="match status" value="1"/>
</dbReference>
<dbReference type="EMBL" id="CZAE01000003">
    <property type="protein sequence ID" value="CUO72834.1"/>
    <property type="molecule type" value="Genomic_DNA"/>
</dbReference>
<dbReference type="Gene3D" id="3.60.15.10">
    <property type="entry name" value="Ribonuclease Z/Hydroxyacylglutathione hydrolase-like"/>
    <property type="match status" value="1"/>
</dbReference>